<organism evidence="3 4">
    <name type="scientific">Prevotella denticola</name>
    <dbReference type="NCBI Taxonomy" id="28129"/>
    <lineage>
        <taxon>Bacteria</taxon>
        <taxon>Pseudomonadati</taxon>
        <taxon>Bacteroidota</taxon>
        <taxon>Bacteroidia</taxon>
        <taxon>Bacteroidales</taxon>
        <taxon>Prevotellaceae</taxon>
        <taxon>Prevotella</taxon>
    </lineage>
</organism>
<reference evidence="3 4" key="1">
    <citation type="submission" date="2018-06" db="EMBL/GenBank/DDBJ databases">
        <authorList>
            <consortium name="Pathogen Informatics"/>
            <person name="Doyle S."/>
        </authorList>
    </citation>
    <scope>NUCLEOTIDE SEQUENCE [LARGE SCALE GENOMIC DNA]</scope>
    <source>
        <strain evidence="3 4">NCTC13067</strain>
    </source>
</reference>
<gene>
    <name evidence="3" type="ORF">NCTC13067_01625</name>
</gene>
<name>A0A379E6J8_9BACT</name>
<dbReference type="Proteomes" id="UP000255469">
    <property type="component" value="Unassembled WGS sequence"/>
</dbReference>
<dbReference type="SUPFAM" id="SSF53448">
    <property type="entry name" value="Nucleotide-diphospho-sugar transferases"/>
    <property type="match status" value="1"/>
</dbReference>
<dbReference type="PANTHER" id="PTHR43630">
    <property type="entry name" value="POLY-BETA-1,6-N-ACETYL-D-GLUCOSAMINE SYNTHASE"/>
    <property type="match status" value="1"/>
</dbReference>
<dbReference type="AlphaFoldDB" id="A0A379E6J8"/>
<dbReference type="EMBL" id="UGTM01000001">
    <property type="protein sequence ID" value="SUB87944.1"/>
    <property type="molecule type" value="Genomic_DNA"/>
</dbReference>
<evidence type="ECO:0000256" key="1">
    <source>
        <dbReference type="ARBA" id="ARBA00038494"/>
    </source>
</evidence>
<proteinExistence type="inferred from homology"/>
<keyword evidence="3" id="KW-0808">Transferase</keyword>
<evidence type="ECO:0000313" key="3">
    <source>
        <dbReference type="EMBL" id="SUB87944.1"/>
    </source>
</evidence>
<dbReference type="RefSeq" id="WP_029754969.1">
    <property type="nucleotide sequence ID" value="NZ_UGTM01000001.1"/>
</dbReference>
<dbReference type="PANTHER" id="PTHR43630:SF2">
    <property type="entry name" value="GLYCOSYLTRANSFERASE"/>
    <property type="match status" value="1"/>
</dbReference>
<dbReference type="Gene3D" id="3.90.550.10">
    <property type="entry name" value="Spore Coat Polysaccharide Biosynthesis Protein SpsA, Chain A"/>
    <property type="match status" value="1"/>
</dbReference>
<dbReference type="InterPro" id="IPR029044">
    <property type="entry name" value="Nucleotide-diphossugar_trans"/>
</dbReference>
<dbReference type="CDD" id="cd02511">
    <property type="entry name" value="Beta4Glucosyltransferase"/>
    <property type="match status" value="1"/>
</dbReference>
<accession>A0A379E6J8</accession>
<evidence type="ECO:0000259" key="2">
    <source>
        <dbReference type="Pfam" id="PF00535"/>
    </source>
</evidence>
<sequence length="290" mass="33376">MFHAFFIRLFCGDNEYFIIFAAMNDAQRISVIINTYNAERHLEAVIEAIKDFDEIVVCDMESTDRTLDIARSYGCKVVTFPKGDLRIVEPARQFAIDKAGSPWVLVVDADEIVTPALRKYLYAAIRKADCPDAIAIPRKNYFMGRMMHSSYPDYIVRFLRRSKCSWPPVIHASPKVDGNIWKIPASRTDLAFEHLANDSVADIIRKNNTYSDYEVPRRRQKKYGCMALVYRPVFRFFKSYFLKRGCLDGVPGLIHAVLDAGYQFYIVAKLREERQCDPMSVNTRTPAPDI</sequence>
<dbReference type="Pfam" id="PF00535">
    <property type="entry name" value="Glycos_transf_2"/>
    <property type="match status" value="1"/>
</dbReference>
<feature type="domain" description="Glycosyltransferase 2-like" evidence="2">
    <location>
        <begin position="30"/>
        <end position="147"/>
    </location>
</feature>
<dbReference type="InterPro" id="IPR001173">
    <property type="entry name" value="Glyco_trans_2-like"/>
</dbReference>
<dbReference type="GO" id="GO:0016740">
    <property type="term" value="F:transferase activity"/>
    <property type="evidence" value="ECO:0007669"/>
    <property type="project" value="UniProtKB-KW"/>
</dbReference>
<comment type="similarity">
    <text evidence="1">Belongs to the glycosyltransferase 2 family. WaaE/KdtX subfamily.</text>
</comment>
<evidence type="ECO:0000313" key="4">
    <source>
        <dbReference type="Proteomes" id="UP000255469"/>
    </source>
</evidence>
<protein>
    <submittedName>
        <fullName evidence="3">Putative glycosyl transferase</fullName>
    </submittedName>
</protein>